<evidence type="ECO:0000313" key="2">
    <source>
        <dbReference type="Proteomes" id="UP001060085"/>
    </source>
</evidence>
<comment type="caution">
    <text evidence="1">The sequence shown here is derived from an EMBL/GenBank/DDBJ whole genome shotgun (WGS) entry which is preliminary data.</text>
</comment>
<gene>
    <name evidence="1" type="ORF">M9H77_08456</name>
</gene>
<accession>A0ACC0BXV4</accession>
<evidence type="ECO:0000313" key="1">
    <source>
        <dbReference type="EMBL" id="KAI5677506.1"/>
    </source>
</evidence>
<dbReference type="Proteomes" id="UP001060085">
    <property type="component" value="Linkage Group LG02"/>
</dbReference>
<protein>
    <submittedName>
        <fullName evidence="1">Uncharacterized protein</fullName>
    </submittedName>
</protein>
<proteinExistence type="predicted"/>
<organism evidence="1 2">
    <name type="scientific">Catharanthus roseus</name>
    <name type="common">Madagascar periwinkle</name>
    <name type="synonym">Vinca rosea</name>
    <dbReference type="NCBI Taxonomy" id="4058"/>
    <lineage>
        <taxon>Eukaryota</taxon>
        <taxon>Viridiplantae</taxon>
        <taxon>Streptophyta</taxon>
        <taxon>Embryophyta</taxon>
        <taxon>Tracheophyta</taxon>
        <taxon>Spermatophyta</taxon>
        <taxon>Magnoliopsida</taxon>
        <taxon>eudicotyledons</taxon>
        <taxon>Gunneridae</taxon>
        <taxon>Pentapetalae</taxon>
        <taxon>asterids</taxon>
        <taxon>lamiids</taxon>
        <taxon>Gentianales</taxon>
        <taxon>Apocynaceae</taxon>
        <taxon>Rauvolfioideae</taxon>
        <taxon>Vinceae</taxon>
        <taxon>Catharanthinae</taxon>
        <taxon>Catharanthus</taxon>
    </lineage>
</organism>
<reference evidence="2" key="1">
    <citation type="journal article" date="2023" name="Nat. Plants">
        <title>Single-cell RNA sequencing provides a high-resolution roadmap for understanding the multicellular compartmentation of specialized metabolism.</title>
        <authorList>
            <person name="Sun S."/>
            <person name="Shen X."/>
            <person name="Li Y."/>
            <person name="Li Y."/>
            <person name="Wang S."/>
            <person name="Li R."/>
            <person name="Zhang H."/>
            <person name="Shen G."/>
            <person name="Guo B."/>
            <person name="Wei J."/>
            <person name="Xu J."/>
            <person name="St-Pierre B."/>
            <person name="Chen S."/>
            <person name="Sun C."/>
        </authorList>
    </citation>
    <scope>NUCLEOTIDE SEQUENCE [LARGE SCALE GENOMIC DNA]</scope>
</reference>
<keyword evidence="2" id="KW-1185">Reference proteome</keyword>
<sequence>MHNFHHDGDNGFNAYGGNNHGKIQTSLLEDILELVTSLLMLNLFSILLMIIMEVMEKLILDMIFMSIVLMIVMKSVIIVIIEKVDEYHFNIANYISCVVGVKDKGRNLEKELGNYLKDLAINLSLNPSLICSEVSLVELELFLESYLFYVSIYGDLRAISFGDGLFLFVPCVSKCLSSHISFEESLLNSGDMLDPSYNDFDC</sequence>
<dbReference type="EMBL" id="CM044702">
    <property type="protein sequence ID" value="KAI5677506.1"/>
    <property type="molecule type" value="Genomic_DNA"/>
</dbReference>
<name>A0ACC0BXV4_CATRO</name>